<accession>A0A1Z5IZ74</accession>
<dbReference type="EMBL" id="BCMI01000031">
    <property type="protein sequence ID" value="GAX06959.1"/>
    <property type="molecule type" value="Genomic_DNA"/>
</dbReference>
<dbReference type="Proteomes" id="UP000198414">
    <property type="component" value="Unassembled WGS sequence"/>
</dbReference>
<proteinExistence type="predicted"/>
<dbReference type="AlphaFoldDB" id="A0A1Z5IZ74"/>
<dbReference type="RefSeq" id="WP_089121870.1">
    <property type="nucleotide sequence ID" value="NZ_BCMI01000031.1"/>
</dbReference>
<name>A0A1Z5IZ74_9LACO</name>
<protein>
    <submittedName>
        <fullName evidence="1">Uncharacterized protein</fullName>
    </submittedName>
</protein>
<gene>
    <name evidence="1" type="ORF">IWT25_02307</name>
</gene>
<evidence type="ECO:0000313" key="1">
    <source>
        <dbReference type="EMBL" id="GAX06959.1"/>
    </source>
</evidence>
<reference evidence="1 2" key="1">
    <citation type="submission" date="2015-11" db="EMBL/GenBank/DDBJ databases">
        <title>Draft genome sequences of new species of the genus Lactobacillus isolated from orchardgrass silage.</title>
        <authorList>
            <person name="Tohno M."/>
            <person name="Tanizawa Y."/>
            <person name="Arita M."/>
        </authorList>
    </citation>
    <scope>NUCLEOTIDE SEQUENCE [LARGE SCALE GENOMIC DNA]</scope>
    <source>
        <strain evidence="1 2">IWT25</strain>
    </source>
</reference>
<organism evidence="1 2">
    <name type="scientific">Secundilactobacillus pentosiphilus</name>
    <dbReference type="NCBI Taxonomy" id="1714682"/>
    <lineage>
        <taxon>Bacteria</taxon>
        <taxon>Bacillati</taxon>
        <taxon>Bacillota</taxon>
        <taxon>Bacilli</taxon>
        <taxon>Lactobacillales</taxon>
        <taxon>Lactobacillaceae</taxon>
        <taxon>Secundilactobacillus</taxon>
    </lineage>
</organism>
<sequence length="91" mass="9762">MSKKVLSMTDKHLNQGKKCTIGDLLATVNEEYGNGNIAGIAFIYQTVDENGEVFNHGGYASNDSREVGLFSLIGGVSQLSADMTRDTFGNV</sequence>
<evidence type="ECO:0000313" key="2">
    <source>
        <dbReference type="Proteomes" id="UP000198414"/>
    </source>
</evidence>
<comment type="caution">
    <text evidence="1">The sequence shown here is derived from an EMBL/GenBank/DDBJ whole genome shotgun (WGS) entry which is preliminary data.</text>
</comment>